<evidence type="ECO:0000313" key="2">
    <source>
        <dbReference type="Proteomes" id="UP000617743"/>
    </source>
</evidence>
<accession>A0ABQ2X0U6</accession>
<dbReference type="SUPFAM" id="SSF109854">
    <property type="entry name" value="DinB/YfiT-like putative metalloenzymes"/>
    <property type="match status" value="1"/>
</dbReference>
<comment type="caution">
    <text evidence="1">The sequence shown here is derived from an EMBL/GenBank/DDBJ whole genome shotgun (WGS) entry which is preliminary data.</text>
</comment>
<proteinExistence type="predicted"/>
<dbReference type="RefSeq" id="WP_190049753.1">
    <property type="nucleotide sequence ID" value="NZ_BMWC01000002.1"/>
</dbReference>
<keyword evidence="2" id="KW-1185">Reference proteome</keyword>
<sequence length="190" mass="20650">MTQDTEAVPLEPPVAGDEVATLVGSLERQRRTFAWKTEGLDAAGLGVRIASSSVTLGGLLRHLALVEDQYLSVRLLGNEPAPEWRAGDRDAEPGSEWRSAAGDTPEQLYALWAGAVARSRANLRSVLAEGDAGRLAAFTTRDGRSPSVRRILVDLIEEYARHVGHADLIRESIDGRVGEDPPEDFQPWTI</sequence>
<dbReference type="Pfam" id="PF04978">
    <property type="entry name" value="MST"/>
    <property type="match status" value="1"/>
</dbReference>
<protein>
    <submittedName>
        <fullName evidence="1">Mini-circle protein</fullName>
    </submittedName>
</protein>
<dbReference type="Proteomes" id="UP000617743">
    <property type="component" value="Unassembled WGS sequence"/>
</dbReference>
<name>A0ABQ2X0U6_9ACTN</name>
<reference evidence="2" key="1">
    <citation type="journal article" date="2019" name="Int. J. Syst. Evol. Microbiol.">
        <title>The Global Catalogue of Microorganisms (GCM) 10K type strain sequencing project: providing services to taxonomists for standard genome sequencing and annotation.</title>
        <authorList>
            <consortium name="The Broad Institute Genomics Platform"/>
            <consortium name="The Broad Institute Genome Sequencing Center for Infectious Disease"/>
            <person name="Wu L."/>
            <person name="Ma J."/>
        </authorList>
    </citation>
    <scope>NUCLEOTIDE SEQUENCE [LARGE SCALE GENOMIC DNA]</scope>
    <source>
        <strain evidence="2">JCM 4866</strain>
    </source>
</reference>
<evidence type="ECO:0000313" key="1">
    <source>
        <dbReference type="EMBL" id="GGW90137.1"/>
    </source>
</evidence>
<organism evidence="1 2">
    <name type="scientific">Streptomyces lomondensis</name>
    <dbReference type="NCBI Taxonomy" id="68229"/>
    <lineage>
        <taxon>Bacteria</taxon>
        <taxon>Bacillati</taxon>
        <taxon>Actinomycetota</taxon>
        <taxon>Actinomycetes</taxon>
        <taxon>Kitasatosporales</taxon>
        <taxon>Streptomycetaceae</taxon>
        <taxon>Streptomyces</taxon>
    </lineage>
</organism>
<dbReference type="EMBL" id="BMWC01000002">
    <property type="protein sequence ID" value="GGW90137.1"/>
    <property type="molecule type" value="Genomic_DNA"/>
</dbReference>
<dbReference type="Gene3D" id="1.20.120.450">
    <property type="entry name" value="dinb family like domain"/>
    <property type="match status" value="1"/>
</dbReference>
<gene>
    <name evidence="1" type="ORF">GCM10010383_19530</name>
</gene>
<dbReference type="InterPro" id="IPR007061">
    <property type="entry name" value="MST-like"/>
</dbReference>
<dbReference type="InterPro" id="IPR034660">
    <property type="entry name" value="DinB/YfiT-like"/>
</dbReference>